<dbReference type="Proteomes" id="UP000287166">
    <property type="component" value="Unassembled WGS sequence"/>
</dbReference>
<dbReference type="PANTHER" id="PTHR22883:SF23">
    <property type="entry name" value="PALMITOYLTRANSFERASE ZDHHC6"/>
    <property type="match status" value="1"/>
</dbReference>
<evidence type="ECO:0000256" key="4">
    <source>
        <dbReference type="ARBA" id="ARBA00022989"/>
    </source>
</evidence>
<evidence type="ECO:0000256" key="12">
    <source>
        <dbReference type="SAM" id="MobiDB-lite"/>
    </source>
</evidence>
<dbReference type="InParanoid" id="A0A401GXL5"/>
<keyword evidence="8 11" id="KW-0012">Acyltransferase</keyword>
<dbReference type="PANTHER" id="PTHR22883">
    <property type="entry name" value="ZINC FINGER DHHC DOMAIN CONTAINING PROTEIN"/>
    <property type="match status" value="1"/>
</dbReference>
<dbReference type="InterPro" id="IPR001594">
    <property type="entry name" value="Palmitoyltrfase_DHHC"/>
</dbReference>
<comment type="catalytic activity">
    <reaction evidence="10 11">
        <text>L-cysteinyl-[protein] + hexadecanoyl-CoA = S-hexadecanoyl-L-cysteinyl-[protein] + CoA</text>
        <dbReference type="Rhea" id="RHEA:36683"/>
        <dbReference type="Rhea" id="RHEA-COMP:10131"/>
        <dbReference type="Rhea" id="RHEA-COMP:11032"/>
        <dbReference type="ChEBI" id="CHEBI:29950"/>
        <dbReference type="ChEBI" id="CHEBI:57287"/>
        <dbReference type="ChEBI" id="CHEBI:57379"/>
        <dbReference type="ChEBI" id="CHEBI:74151"/>
        <dbReference type="EC" id="2.3.1.225"/>
    </reaction>
</comment>
<feature type="transmembrane region" description="Helical" evidence="11">
    <location>
        <begin position="34"/>
        <end position="56"/>
    </location>
</feature>
<dbReference type="STRING" id="139825.A0A401GXL5"/>
<keyword evidence="4 11" id="KW-1133">Transmembrane helix</keyword>
<evidence type="ECO:0000256" key="2">
    <source>
        <dbReference type="ARBA" id="ARBA00022679"/>
    </source>
</evidence>
<dbReference type="GO" id="GO:0005794">
    <property type="term" value="C:Golgi apparatus"/>
    <property type="evidence" value="ECO:0007669"/>
    <property type="project" value="TreeGrafter"/>
</dbReference>
<feature type="transmembrane region" description="Helical" evidence="11">
    <location>
        <begin position="331"/>
        <end position="354"/>
    </location>
</feature>
<evidence type="ECO:0000313" key="15">
    <source>
        <dbReference type="Proteomes" id="UP000287166"/>
    </source>
</evidence>
<dbReference type="AlphaFoldDB" id="A0A401GXL5"/>
<evidence type="ECO:0000256" key="3">
    <source>
        <dbReference type="ARBA" id="ARBA00022692"/>
    </source>
</evidence>
<dbReference type="OrthoDB" id="1436450at2759"/>
<dbReference type="GeneID" id="38783868"/>
<evidence type="ECO:0000256" key="6">
    <source>
        <dbReference type="ARBA" id="ARBA00023139"/>
    </source>
</evidence>
<feature type="compositionally biased region" description="Basic and acidic residues" evidence="12">
    <location>
        <begin position="169"/>
        <end position="186"/>
    </location>
</feature>
<dbReference type="EC" id="2.3.1.225" evidence="11"/>
<name>A0A401GXL5_9APHY</name>
<feature type="transmembrane region" description="Helical" evidence="11">
    <location>
        <begin position="76"/>
        <end position="96"/>
    </location>
</feature>
<dbReference type="Pfam" id="PF01529">
    <property type="entry name" value="DHHC"/>
    <property type="match status" value="1"/>
</dbReference>
<feature type="transmembrane region" description="Helical" evidence="11">
    <location>
        <begin position="298"/>
        <end position="319"/>
    </location>
</feature>
<keyword evidence="3 11" id="KW-0812">Transmembrane</keyword>
<dbReference type="GO" id="GO:0005783">
    <property type="term" value="C:endoplasmic reticulum"/>
    <property type="evidence" value="ECO:0007669"/>
    <property type="project" value="TreeGrafter"/>
</dbReference>
<keyword evidence="15" id="KW-1185">Reference proteome</keyword>
<protein>
    <recommendedName>
        <fullName evidence="11">Palmitoyltransferase</fullName>
        <ecNumber evidence="11">2.3.1.225</ecNumber>
    </recommendedName>
</protein>
<comment type="subcellular location">
    <subcellularLocation>
        <location evidence="1">Membrane</location>
        <topology evidence="1">Multi-pass membrane protein</topology>
    </subcellularLocation>
</comment>
<feature type="region of interest" description="Disordered" evidence="12">
    <location>
        <begin position="147"/>
        <end position="199"/>
    </location>
</feature>
<dbReference type="GO" id="GO:0006612">
    <property type="term" value="P:protein targeting to membrane"/>
    <property type="evidence" value="ECO:0007669"/>
    <property type="project" value="TreeGrafter"/>
</dbReference>
<organism evidence="14 15">
    <name type="scientific">Sparassis crispa</name>
    <dbReference type="NCBI Taxonomy" id="139825"/>
    <lineage>
        <taxon>Eukaryota</taxon>
        <taxon>Fungi</taxon>
        <taxon>Dikarya</taxon>
        <taxon>Basidiomycota</taxon>
        <taxon>Agaricomycotina</taxon>
        <taxon>Agaricomycetes</taxon>
        <taxon>Polyporales</taxon>
        <taxon>Sparassidaceae</taxon>
        <taxon>Sparassis</taxon>
    </lineage>
</organism>
<dbReference type="RefSeq" id="XP_027617864.1">
    <property type="nucleotide sequence ID" value="XM_027762063.1"/>
</dbReference>
<evidence type="ECO:0000256" key="10">
    <source>
        <dbReference type="ARBA" id="ARBA00048048"/>
    </source>
</evidence>
<gene>
    <name evidence="14" type="ORF">SCP_1001950</name>
</gene>
<dbReference type="GO" id="GO:0019706">
    <property type="term" value="F:protein-cysteine S-palmitoyltransferase activity"/>
    <property type="evidence" value="ECO:0007669"/>
    <property type="project" value="UniProtKB-EC"/>
</dbReference>
<comment type="similarity">
    <text evidence="9">Belongs to the DHHC palmitoyltransferase family. PFA5 subfamily.</text>
</comment>
<keyword evidence="2 11" id="KW-0808">Transferase</keyword>
<evidence type="ECO:0000256" key="7">
    <source>
        <dbReference type="ARBA" id="ARBA00023288"/>
    </source>
</evidence>
<proteinExistence type="inferred from homology"/>
<dbReference type="GO" id="GO:0016020">
    <property type="term" value="C:membrane"/>
    <property type="evidence" value="ECO:0007669"/>
    <property type="project" value="UniProtKB-SubCell"/>
</dbReference>
<dbReference type="PROSITE" id="PS50216">
    <property type="entry name" value="DHHC"/>
    <property type="match status" value="1"/>
</dbReference>
<evidence type="ECO:0000256" key="5">
    <source>
        <dbReference type="ARBA" id="ARBA00023136"/>
    </source>
</evidence>
<evidence type="ECO:0000313" key="14">
    <source>
        <dbReference type="EMBL" id="GBE86951.1"/>
    </source>
</evidence>
<dbReference type="InterPro" id="IPR039859">
    <property type="entry name" value="PFA4/ZDH16/20/ERF2-like"/>
</dbReference>
<keyword evidence="5 11" id="KW-0472">Membrane</keyword>
<evidence type="ECO:0000259" key="13">
    <source>
        <dbReference type="Pfam" id="PF01529"/>
    </source>
</evidence>
<keyword evidence="6" id="KW-0564">Palmitate</keyword>
<dbReference type="EMBL" id="BFAD01000010">
    <property type="protein sequence ID" value="GBE86951.1"/>
    <property type="molecule type" value="Genomic_DNA"/>
</dbReference>
<sequence length="468" mass="53681">MAKHDTSNKEQKCCGIVEEAREKRAAKRNKPQPWIVLKLTIGLTLGIIAYGCYVYIGRFCVPMIKHNDGPLGGRGMGVGFLVVFCIFTVLMVWSYLKVIFTSPGHAKHYVQKSPRPMIENPVPAWWDWDPEIGMAYWEATEAPVSVPPLSQKQTEGHHNHTVSSAHSSGESDGRPSGARREDDARHTGVLPPVTETHAARLPKARTEANGNAHMQYQHPPRVHNKDSKAKRMPRYTRKVPKTPVLLPEHRYCSRDGFIKPLRAHHCRVCGTCVLQYDHHCPWIGQCVGARNHKFFINFLQWAFFFCVWTFSTLLAGVIKAGAHGSPDPQEIVIVALSGLFTIFTIALLVSQVYLTCRNQTTVESLGVRRMKEREKWVMGKLFAWYEFGAKRRTRREWDEEWGDLDTEGHIWWLGSSRKNWESVMGHHVWEWFLPIGRSSSDGLSYPHNPRFDSEGRWRPRNEWPAELR</sequence>
<keyword evidence="7" id="KW-0449">Lipoprotein</keyword>
<comment type="caution">
    <text evidence="14">The sequence shown here is derived from an EMBL/GenBank/DDBJ whole genome shotgun (WGS) entry which is preliminary data.</text>
</comment>
<evidence type="ECO:0000256" key="1">
    <source>
        <dbReference type="ARBA" id="ARBA00004141"/>
    </source>
</evidence>
<evidence type="ECO:0000256" key="11">
    <source>
        <dbReference type="RuleBase" id="RU079119"/>
    </source>
</evidence>
<evidence type="ECO:0000256" key="8">
    <source>
        <dbReference type="ARBA" id="ARBA00023315"/>
    </source>
</evidence>
<accession>A0A401GXL5</accession>
<reference evidence="14 15" key="1">
    <citation type="journal article" date="2018" name="Sci. Rep.">
        <title>Genome sequence of the cauliflower mushroom Sparassis crispa (Hanabiratake) and its association with beneficial usage.</title>
        <authorList>
            <person name="Kiyama R."/>
            <person name="Furutani Y."/>
            <person name="Kawaguchi K."/>
            <person name="Nakanishi T."/>
        </authorList>
    </citation>
    <scope>NUCLEOTIDE SEQUENCE [LARGE SCALE GENOMIC DNA]</scope>
</reference>
<feature type="domain" description="Palmitoyltransferase DHHC" evidence="13">
    <location>
        <begin position="248"/>
        <end position="364"/>
    </location>
</feature>
<comment type="domain">
    <text evidence="11">The DHHC domain is required for palmitoyltransferase activity.</text>
</comment>
<evidence type="ECO:0000256" key="9">
    <source>
        <dbReference type="ARBA" id="ARBA00038298"/>
    </source>
</evidence>